<dbReference type="RefSeq" id="XP_018745308.1">
    <property type="nucleotide sequence ID" value="XM_018889219.1"/>
</dbReference>
<evidence type="ECO:0000313" key="1">
    <source>
        <dbReference type="EMBL" id="EWG39117.1"/>
    </source>
</evidence>
<reference evidence="1 2" key="1">
    <citation type="journal article" date="2010" name="Nature">
        <title>Comparative genomics reveals mobile pathogenicity chromosomes in Fusarium.</title>
        <authorList>
            <person name="Ma L.J."/>
            <person name="van der Does H.C."/>
            <person name="Borkovich K.A."/>
            <person name="Coleman J.J."/>
            <person name="Daboussi M.J."/>
            <person name="Di Pietro A."/>
            <person name="Dufresne M."/>
            <person name="Freitag M."/>
            <person name="Grabherr M."/>
            <person name="Henrissat B."/>
            <person name="Houterman P.M."/>
            <person name="Kang S."/>
            <person name="Shim W.B."/>
            <person name="Woloshuk C."/>
            <person name="Xie X."/>
            <person name="Xu J.R."/>
            <person name="Antoniw J."/>
            <person name="Baker S.E."/>
            <person name="Bluhm B.H."/>
            <person name="Breakspear A."/>
            <person name="Brown D.W."/>
            <person name="Butchko R.A."/>
            <person name="Chapman S."/>
            <person name="Coulson R."/>
            <person name="Coutinho P.M."/>
            <person name="Danchin E.G."/>
            <person name="Diener A."/>
            <person name="Gale L.R."/>
            <person name="Gardiner D.M."/>
            <person name="Goff S."/>
            <person name="Hammond-Kosack K.E."/>
            <person name="Hilburn K."/>
            <person name="Hua-Van A."/>
            <person name="Jonkers W."/>
            <person name="Kazan K."/>
            <person name="Kodira C.D."/>
            <person name="Koehrsen M."/>
            <person name="Kumar L."/>
            <person name="Lee Y.H."/>
            <person name="Li L."/>
            <person name="Manners J.M."/>
            <person name="Miranda-Saavedra D."/>
            <person name="Mukherjee M."/>
            <person name="Park G."/>
            <person name="Park J."/>
            <person name="Park S.Y."/>
            <person name="Proctor R.H."/>
            <person name="Regev A."/>
            <person name="Ruiz-Roldan M.C."/>
            <person name="Sain D."/>
            <person name="Sakthikumar S."/>
            <person name="Sykes S."/>
            <person name="Schwartz D.C."/>
            <person name="Turgeon B.G."/>
            <person name="Wapinski I."/>
            <person name="Yoder O."/>
            <person name="Young S."/>
            <person name="Zeng Q."/>
            <person name="Zhou S."/>
            <person name="Galagan J."/>
            <person name="Cuomo C.A."/>
            <person name="Kistler H.C."/>
            <person name="Rep M."/>
        </authorList>
    </citation>
    <scope>NUCLEOTIDE SEQUENCE [LARGE SCALE GENOMIC DNA]</scope>
    <source>
        <strain evidence="2">M3125 / FGSC 7600</strain>
    </source>
</reference>
<gene>
    <name evidence="1" type="ORF">FVEG_02102</name>
</gene>
<sequence>MVIQTSLMIGNLDEKRLGQAQVCQAVSHHGGIFSSATIEKFKSTLERLHDLWKLPAFTLHNWKNQEFQRCNDAFYNTPKNVVISLQSRSRVPAEPDVLSVFSPTLLRQEYDAVSPLVVQRQPASRCLSASTSTPRDNRIADFEGGTDFASPLDALKSSFLEILPGTFAKFGYTVVEVLRSDKRVLGSVEVRGLMYSSSSTRVSRSPGQHGQPGLFVSDLELMEAPASFWAPCAP</sequence>
<keyword evidence="2" id="KW-1185">Reference proteome</keyword>
<dbReference type="GeneID" id="30060340"/>
<dbReference type="Proteomes" id="UP000009096">
    <property type="component" value="Chromosome 6"/>
</dbReference>
<dbReference type="KEGG" id="fvr:FVEG_02102"/>
<dbReference type="OMA" id="QRCNDAF"/>
<dbReference type="VEuPathDB" id="FungiDB:FVEG_02102"/>
<accession>W7M2I7</accession>
<proteinExistence type="predicted"/>
<dbReference type="EMBL" id="DS022243">
    <property type="protein sequence ID" value="EWG39117.1"/>
    <property type="molecule type" value="Genomic_DNA"/>
</dbReference>
<dbReference type="AlphaFoldDB" id="W7M2I7"/>
<name>W7M2I7_GIBM7</name>
<protein>
    <submittedName>
        <fullName evidence="1">Uncharacterized protein</fullName>
    </submittedName>
</protein>
<dbReference type="EMBL" id="CM000583">
    <property type="protein sequence ID" value="EWG39117.1"/>
    <property type="molecule type" value="Genomic_DNA"/>
</dbReference>
<organism evidence="1 2">
    <name type="scientific">Gibberella moniliformis (strain M3125 / FGSC 7600)</name>
    <name type="common">Maize ear and stalk rot fungus</name>
    <name type="synonym">Fusarium verticillioides</name>
    <dbReference type="NCBI Taxonomy" id="334819"/>
    <lineage>
        <taxon>Eukaryota</taxon>
        <taxon>Fungi</taxon>
        <taxon>Dikarya</taxon>
        <taxon>Ascomycota</taxon>
        <taxon>Pezizomycotina</taxon>
        <taxon>Sordariomycetes</taxon>
        <taxon>Hypocreomycetidae</taxon>
        <taxon>Hypocreales</taxon>
        <taxon>Nectriaceae</taxon>
        <taxon>Fusarium</taxon>
        <taxon>Fusarium fujikuroi species complex</taxon>
    </lineage>
</organism>
<dbReference type="HOGENOM" id="CLU_103424_0_0_1"/>
<evidence type="ECO:0000313" key="2">
    <source>
        <dbReference type="Proteomes" id="UP000009096"/>
    </source>
</evidence>